<evidence type="ECO:0000259" key="10">
    <source>
        <dbReference type="PROSITE" id="PS50866"/>
    </source>
</evidence>
<dbReference type="Pfam" id="PF01105">
    <property type="entry name" value="EMP24_GP25L"/>
    <property type="match status" value="1"/>
</dbReference>
<feature type="signal peptide" evidence="9">
    <location>
        <begin position="1"/>
        <end position="16"/>
    </location>
</feature>
<comment type="caution">
    <text evidence="11">The sequence shown here is derived from an EMBL/GenBank/DDBJ whole genome shotgun (WGS) entry which is preliminary data.</text>
</comment>
<keyword evidence="6" id="KW-1133">Transmembrane helix</keyword>
<reference evidence="11 12" key="1">
    <citation type="journal article" date="2023" name="Elife">
        <title>Identification of key yeast species and microbe-microbe interactions impacting larval growth of Drosophila in the wild.</title>
        <authorList>
            <person name="Mure A."/>
            <person name="Sugiura Y."/>
            <person name="Maeda R."/>
            <person name="Honda K."/>
            <person name="Sakurai N."/>
            <person name="Takahashi Y."/>
            <person name="Watada M."/>
            <person name="Katoh T."/>
            <person name="Gotoh A."/>
            <person name="Gotoh Y."/>
            <person name="Taniguchi I."/>
            <person name="Nakamura K."/>
            <person name="Hayashi T."/>
            <person name="Katayama T."/>
            <person name="Uemura T."/>
            <person name="Hattori Y."/>
        </authorList>
    </citation>
    <scope>NUCLEOTIDE SEQUENCE [LARGE SCALE GENOMIC DNA]</scope>
    <source>
        <strain evidence="11 12">KH-74</strain>
    </source>
</reference>
<dbReference type="SMART" id="SM01190">
    <property type="entry name" value="EMP24_GP25L"/>
    <property type="match status" value="1"/>
</dbReference>
<organism evidence="11 12">
    <name type="scientific">Maudiozyma humilis</name>
    <name type="common">Sour dough yeast</name>
    <name type="synonym">Kazachstania humilis</name>
    <dbReference type="NCBI Taxonomy" id="51915"/>
    <lineage>
        <taxon>Eukaryota</taxon>
        <taxon>Fungi</taxon>
        <taxon>Dikarya</taxon>
        <taxon>Ascomycota</taxon>
        <taxon>Saccharomycotina</taxon>
        <taxon>Saccharomycetes</taxon>
        <taxon>Saccharomycetales</taxon>
        <taxon>Saccharomycetaceae</taxon>
        <taxon>Maudiozyma</taxon>
    </lineage>
</organism>
<name>A0AAV5S0S9_MAUHU</name>
<keyword evidence="7" id="KW-0472">Membrane</keyword>
<keyword evidence="4 9" id="KW-0732">Signal</keyword>
<evidence type="ECO:0000256" key="1">
    <source>
        <dbReference type="ARBA" id="ARBA00004479"/>
    </source>
</evidence>
<dbReference type="GO" id="GO:0016020">
    <property type="term" value="C:membrane"/>
    <property type="evidence" value="ECO:0007669"/>
    <property type="project" value="UniProtKB-SubCell"/>
</dbReference>
<dbReference type="PROSITE" id="PS50866">
    <property type="entry name" value="GOLD"/>
    <property type="match status" value="1"/>
</dbReference>
<keyword evidence="5" id="KW-0931">ER-Golgi transport</keyword>
<keyword evidence="5" id="KW-0813">Transport</keyword>
<dbReference type="PANTHER" id="PTHR22811">
    <property type="entry name" value="TRANSMEMBRANE EMP24 DOMAIN-CONTAINING PROTEIN"/>
    <property type="match status" value="1"/>
</dbReference>
<accession>A0AAV5S0S9</accession>
<comment type="similarity">
    <text evidence="2 8">Belongs to the EMP24/GP25L family.</text>
</comment>
<dbReference type="GO" id="GO:0005737">
    <property type="term" value="C:cytoplasm"/>
    <property type="evidence" value="ECO:0007669"/>
    <property type="project" value="GOC"/>
</dbReference>
<evidence type="ECO:0000313" key="11">
    <source>
        <dbReference type="EMBL" id="GMM57173.1"/>
    </source>
</evidence>
<evidence type="ECO:0000313" key="12">
    <source>
        <dbReference type="Proteomes" id="UP001377567"/>
    </source>
</evidence>
<evidence type="ECO:0000256" key="6">
    <source>
        <dbReference type="ARBA" id="ARBA00022989"/>
    </source>
</evidence>
<evidence type="ECO:0000256" key="3">
    <source>
        <dbReference type="ARBA" id="ARBA00022692"/>
    </source>
</evidence>
<keyword evidence="12" id="KW-1185">Reference proteome</keyword>
<evidence type="ECO:0000256" key="2">
    <source>
        <dbReference type="ARBA" id="ARBA00007104"/>
    </source>
</evidence>
<comment type="subcellular location">
    <subcellularLocation>
        <location evidence="1 8">Membrane</location>
        <topology evidence="1 8">Single-pass type I membrane protein</topology>
    </subcellularLocation>
</comment>
<protein>
    <submittedName>
        <fullName evidence="11">Erp1 protein</fullName>
    </submittedName>
</protein>
<dbReference type="GO" id="GO:0006888">
    <property type="term" value="P:endoplasmic reticulum to Golgi vesicle-mediated transport"/>
    <property type="evidence" value="ECO:0007669"/>
    <property type="project" value="UniProtKB-ARBA"/>
</dbReference>
<evidence type="ECO:0000256" key="7">
    <source>
        <dbReference type="ARBA" id="ARBA00023136"/>
    </source>
</evidence>
<dbReference type="EMBL" id="BTGD01000011">
    <property type="protein sequence ID" value="GMM57173.1"/>
    <property type="molecule type" value="Genomic_DNA"/>
</dbReference>
<evidence type="ECO:0000256" key="5">
    <source>
        <dbReference type="ARBA" id="ARBA00022892"/>
    </source>
</evidence>
<dbReference type="InterPro" id="IPR009038">
    <property type="entry name" value="GOLD_dom"/>
</dbReference>
<keyword evidence="3 8" id="KW-0812">Transmembrane</keyword>
<feature type="chain" id="PRO_5043473092" evidence="9">
    <location>
        <begin position="17"/>
        <end position="215"/>
    </location>
</feature>
<dbReference type="Proteomes" id="UP001377567">
    <property type="component" value="Unassembled WGS sequence"/>
</dbReference>
<feature type="domain" description="GOLD" evidence="10">
    <location>
        <begin position="26"/>
        <end position="127"/>
    </location>
</feature>
<evidence type="ECO:0000256" key="9">
    <source>
        <dbReference type="SAM" id="SignalP"/>
    </source>
</evidence>
<dbReference type="InterPro" id="IPR015720">
    <property type="entry name" value="Emp24-like"/>
</dbReference>
<evidence type="ECO:0000256" key="8">
    <source>
        <dbReference type="RuleBase" id="RU003827"/>
    </source>
</evidence>
<proteinExistence type="inferred from homology"/>
<gene>
    <name evidence="11" type="ORF">DAKH74_037890</name>
</gene>
<dbReference type="AlphaFoldDB" id="A0AAV5S0S9"/>
<evidence type="ECO:0000256" key="4">
    <source>
        <dbReference type="ARBA" id="ARBA00022729"/>
    </source>
</evidence>
<sequence>MKLLALLLALSPCVSAFYFYHEGSERRCFLKELTQGSVFTGTYSVQLYDADVQAYRAPRNDDLEVVIDVEETFDGDERIVHQRAGASGVFTFNTQESGEHRICLQPQSASSGWLSKTKAKVSLDMSVGSDAQLDSKKRATMESLHGKVELLAAKMADVKREQMLMRDREAQFRDMSEAVNSQAMWWTVVQLVVLAVTCTWQMKHLATFFVKQKVV</sequence>